<evidence type="ECO:0000256" key="4">
    <source>
        <dbReference type="ARBA" id="ARBA00022692"/>
    </source>
</evidence>
<feature type="transmembrane region" description="Helical" evidence="8">
    <location>
        <begin position="99"/>
        <end position="117"/>
    </location>
</feature>
<feature type="transmembrane region" description="Helical" evidence="8">
    <location>
        <begin position="442"/>
        <end position="459"/>
    </location>
</feature>
<evidence type="ECO:0000256" key="7">
    <source>
        <dbReference type="PIRNR" id="PIRNR016636"/>
    </source>
</evidence>
<dbReference type="GO" id="GO:0005886">
    <property type="term" value="C:plasma membrane"/>
    <property type="evidence" value="ECO:0007669"/>
    <property type="project" value="UniProtKB-SubCell"/>
</dbReference>
<feature type="transmembrane region" description="Helical" evidence="8">
    <location>
        <begin position="376"/>
        <end position="402"/>
    </location>
</feature>
<keyword evidence="5 8" id="KW-1133">Transmembrane helix</keyword>
<dbReference type="InterPro" id="IPR028362">
    <property type="entry name" value="AlgI"/>
</dbReference>
<feature type="transmembrane region" description="Helical" evidence="8">
    <location>
        <begin position="29"/>
        <end position="57"/>
    </location>
</feature>
<keyword evidence="10" id="KW-1185">Reference proteome</keyword>
<keyword evidence="3 7" id="KW-1003">Cell membrane</keyword>
<protein>
    <submittedName>
        <fullName evidence="9">Membrane bound O-acyl transferase MBOAT family protein</fullName>
    </submittedName>
</protein>
<dbReference type="PANTHER" id="PTHR13285:SF18">
    <property type="entry name" value="PROTEIN-CYSTEINE N-PALMITOYLTRANSFERASE RASP"/>
    <property type="match status" value="1"/>
</dbReference>
<organism evidence="9 10">
    <name type="scientific">Sphaerospermopsis reniformis</name>
    <dbReference type="NCBI Taxonomy" id="531300"/>
    <lineage>
        <taxon>Bacteria</taxon>
        <taxon>Bacillati</taxon>
        <taxon>Cyanobacteriota</taxon>
        <taxon>Cyanophyceae</taxon>
        <taxon>Nostocales</taxon>
        <taxon>Aphanizomenonaceae</taxon>
        <taxon>Sphaerospermopsis</taxon>
    </lineage>
</organism>
<dbReference type="AlphaFoldDB" id="A0A480A6U3"/>
<dbReference type="PIRSF" id="PIRSF500217">
    <property type="entry name" value="AlgI"/>
    <property type="match status" value="1"/>
</dbReference>
<dbReference type="GO" id="GO:0016746">
    <property type="term" value="F:acyltransferase activity"/>
    <property type="evidence" value="ECO:0007669"/>
    <property type="project" value="UniProtKB-KW"/>
</dbReference>
<dbReference type="InterPro" id="IPR004299">
    <property type="entry name" value="MBOAT_fam"/>
</dbReference>
<proteinExistence type="inferred from homology"/>
<evidence type="ECO:0000313" key="10">
    <source>
        <dbReference type="Proteomes" id="UP000300142"/>
    </source>
</evidence>
<feature type="transmembrane region" description="Helical" evidence="8">
    <location>
        <begin position="471"/>
        <end position="487"/>
    </location>
</feature>
<feature type="transmembrane region" description="Helical" evidence="8">
    <location>
        <begin position="6"/>
        <end position="22"/>
    </location>
</feature>
<dbReference type="PIRSF" id="PIRSF016636">
    <property type="entry name" value="AlgI_DltB"/>
    <property type="match status" value="1"/>
</dbReference>
<evidence type="ECO:0000256" key="1">
    <source>
        <dbReference type="ARBA" id="ARBA00004651"/>
    </source>
</evidence>
<dbReference type="InterPro" id="IPR051085">
    <property type="entry name" value="MB_O-acyltransferase"/>
</dbReference>
<dbReference type="GO" id="GO:0042121">
    <property type="term" value="P:alginic acid biosynthetic process"/>
    <property type="evidence" value="ECO:0007669"/>
    <property type="project" value="InterPro"/>
</dbReference>
<evidence type="ECO:0000313" key="9">
    <source>
        <dbReference type="EMBL" id="GCL39048.1"/>
    </source>
</evidence>
<keyword evidence="6 7" id="KW-0472">Membrane</keyword>
<evidence type="ECO:0000256" key="5">
    <source>
        <dbReference type="ARBA" id="ARBA00022989"/>
    </source>
</evidence>
<evidence type="ECO:0000256" key="6">
    <source>
        <dbReference type="ARBA" id="ARBA00023136"/>
    </source>
</evidence>
<dbReference type="Proteomes" id="UP000300142">
    <property type="component" value="Unassembled WGS sequence"/>
</dbReference>
<reference evidence="10" key="1">
    <citation type="submission" date="2019-02" db="EMBL/GenBank/DDBJ databases">
        <title>Draft genome sequence of Sphaerospermopsis reniformis NIES-1949.</title>
        <authorList>
            <person name="Yamaguchi H."/>
            <person name="Suzuki S."/>
            <person name="Kawachi M."/>
        </authorList>
    </citation>
    <scope>NUCLEOTIDE SEQUENCE [LARGE SCALE GENOMIC DNA]</scope>
    <source>
        <strain evidence="10">NIES-1949</strain>
    </source>
</reference>
<dbReference type="Pfam" id="PF03062">
    <property type="entry name" value="MBOAT"/>
    <property type="match status" value="1"/>
</dbReference>
<name>A0A480A6U3_9CYAN</name>
<comment type="caution">
    <text evidence="9">The sequence shown here is derived from an EMBL/GenBank/DDBJ whole genome shotgun (WGS) entry which is preliminary data.</text>
</comment>
<keyword evidence="7" id="KW-0012">Acyltransferase</keyword>
<dbReference type="PANTHER" id="PTHR13285">
    <property type="entry name" value="ACYLTRANSFERASE"/>
    <property type="match status" value="1"/>
</dbReference>
<evidence type="ECO:0000256" key="3">
    <source>
        <dbReference type="ARBA" id="ARBA00022475"/>
    </source>
</evidence>
<keyword evidence="7 9" id="KW-0808">Transferase</keyword>
<dbReference type="InterPro" id="IPR024194">
    <property type="entry name" value="Ac/AlaTfrase_AlgI/DltB"/>
</dbReference>
<dbReference type="EMBL" id="BJCE01000202">
    <property type="protein sequence ID" value="GCL39048.1"/>
    <property type="molecule type" value="Genomic_DNA"/>
</dbReference>
<keyword evidence="4 8" id="KW-0812">Transmembrane</keyword>
<evidence type="ECO:0000256" key="8">
    <source>
        <dbReference type="SAM" id="Phobius"/>
    </source>
</evidence>
<comment type="similarity">
    <text evidence="2 7">Belongs to the membrane-bound acyltransferase family.</text>
</comment>
<dbReference type="RefSeq" id="WP_137668757.1">
    <property type="nucleotide sequence ID" value="NZ_BJCE01000202.1"/>
</dbReference>
<gene>
    <name evidence="9" type="ORF">SR1949_41690</name>
</gene>
<accession>A0A480A6U3</accession>
<comment type="subcellular location">
    <subcellularLocation>
        <location evidence="1">Cell membrane</location>
        <topology evidence="1">Multi-pass membrane protein</topology>
    </subcellularLocation>
</comment>
<evidence type="ECO:0000256" key="2">
    <source>
        <dbReference type="ARBA" id="ARBA00010323"/>
    </source>
</evidence>
<sequence length="499" mass="57499">MKFISPFYALFLLSILCIYWTVSEQKLRLWTILVASIVFYSSWNIQYLPLLLVLTFINFRIGLEIGENTSPGKHSQDWQLSNEEWQIAQSDWNLNRLKILWFGIIFNVGLLLGFKYLPIIFKWIFEININSPDAPFKLVTPLGISFFTFECIAYLIDVYRGAPATEQFVKFAAYKLFFAKLISGPITRYHNLAVQLNTLKLPNVDKLSEALWLIARGAVKKGIIADNLGIFVDLCFGNLPRAGSTDLWLATVAYGLQLYLDFNGYVDIARGTALLFGLVLPENFDFPYFSTSIADFWRRWHITLGDWLRNYLYFPLGGSRQGLMRTCLNLFIVMIVAGIWHGSAWGFVVWGALHGLALAVHRLTDAMSDRSKILYLFWHNPVGIIFAWLLTQFMIFTSWIWFRLPNIQDSALVIQHLWGHSADSQFIEKVYVEALNSTPHQLTWSLVLIVVVMSIAYGFKQSMKLELSWPIKLVFVPLCFYAVWLLAPEGSLPYIYFDF</sequence>